<dbReference type="SUPFAM" id="SSF46785">
    <property type="entry name" value="Winged helix' DNA-binding domain"/>
    <property type="match status" value="1"/>
</dbReference>
<dbReference type="PANTHER" id="PTHR30595">
    <property type="entry name" value="GLPR-RELATED TRANSCRIPTIONAL REPRESSOR"/>
    <property type="match status" value="1"/>
</dbReference>
<gene>
    <name evidence="2" type="ORF">K4G66_03740</name>
</gene>
<protein>
    <submittedName>
        <fullName evidence="2">DNA binding domain-containing protein</fullName>
    </submittedName>
</protein>
<dbReference type="Pfam" id="PF04326">
    <property type="entry name" value="SLFN_AlbA_2"/>
    <property type="match status" value="1"/>
</dbReference>
<organism evidence="2">
    <name type="scientific">Roseihalotalea indica</name>
    <dbReference type="NCBI Taxonomy" id="2867963"/>
    <lineage>
        <taxon>Bacteria</taxon>
        <taxon>Pseudomonadati</taxon>
        <taxon>Bacteroidota</taxon>
        <taxon>Cytophagia</taxon>
        <taxon>Cytophagales</taxon>
        <taxon>Catalimonadaceae</taxon>
        <taxon>Roseihalotalea</taxon>
    </lineage>
</organism>
<dbReference type="InterPro" id="IPR007421">
    <property type="entry name" value="Schlafen_AlbA_2_dom"/>
</dbReference>
<proteinExistence type="predicted"/>
<reference evidence="2" key="2">
    <citation type="journal article" date="2024" name="Antonie Van Leeuwenhoek">
        <title>Roseihalotalea indica gen. nov., sp. nov., a halophilic Bacteroidetes from mesopelagic Southwest Indian Ocean with higher carbohydrate metabolic potential.</title>
        <authorList>
            <person name="Chen B."/>
            <person name="Zhang M."/>
            <person name="Lin D."/>
            <person name="Ye J."/>
            <person name="Tang K."/>
        </authorList>
    </citation>
    <scope>NUCLEOTIDE SEQUENCE</scope>
    <source>
        <strain evidence="2">TK19036</strain>
    </source>
</reference>
<dbReference type="PANTHER" id="PTHR30595:SF6">
    <property type="entry name" value="SCHLAFEN ALBA-2 DOMAIN-CONTAINING PROTEIN"/>
    <property type="match status" value="1"/>
</dbReference>
<evidence type="ECO:0000313" key="2">
    <source>
        <dbReference type="EMBL" id="WKN37820.1"/>
    </source>
</evidence>
<name>A0AA49GMY3_9BACT</name>
<dbReference type="AlphaFoldDB" id="A0AA49GMY3"/>
<dbReference type="EMBL" id="CP120682">
    <property type="protein sequence ID" value="WKN37820.1"/>
    <property type="molecule type" value="Genomic_DNA"/>
</dbReference>
<dbReference type="Pfam" id="PF13412">
    <property type="entry name" value="HTH_24"/>
    <property type="match status" value="1"/>
</dbReference>
<reference evidence="2" key="1">
    <citation type="journal article" date="2023" name="Comput. Struct. Biotechnol. J.">
        <title>Discovery of a novel marine Bacteroidetes with a rich repertoire of carbohydrate-active enzymes.</title>
        <authorList>
            <person name="Chen B."/>
            <person name="Liu G."/>
            <person name="Chen Q."/>
            <person name="Wang H."/>
            <person name="Liu L."/>
            <person name="Tang K."/>
        </authorList>
    </citation>
    <scope>NUCLEOTIDE SEQUENCE</scope>
    <source>
        <strain evidence="2">TK19036</strain>
    </source>
</reference>
<sequence>MKGLKKLIYRGEGEELDFKQQITDPYKIAKTITSFANTRGGKILVGVRDDKTIVGVDPEEEKYMLETASQVYCDPPVPLQFKEVEDEEEDITVLMVTIAESQEKPHYVLDKNEQRQVYVRQRDKSIPAGKTMIDLMRKGELTTAPKLNTNYLDRNERKLLSFLERNERITLKQFMQIVNISRRRALRILHTLTQEGAIRIHEHEHEPYYTL</sequence>
<dbReference type="InterPro" id="IPR036390">
    <property type="entry name" value="WH_DNA-bd_sf"/>
</dbReference>
<dbReference type="InterPro" id="IPR038461">
    <property type="entry name" value="Schlafen_AlbA_2_dom_sf"/>
</dbReference>
<dbReference type="Gene3D" id="3.30.950.30">
    <property type="entry name" value="Schlafen, AAA domain"/>
    <property type="match status" value="1"/>
</dbReference>
<accession>A0AA49GMY3</accession>
<evidence type="ECO:0000259" key="1">
    <source>
        <dbReference type="Pfam" id="PF04326"/>
    </source>
</evidence>
<feature type="domain" description="Schlafen AlbA-2" evidence="1">
    <location>
        <begin position="12"/>
        <end position="127"/>
    </location>
</feature>